<dbReference type="GO" id="GO:0005737">
    <property type="term" value="C:cytoplasm"/>
    <property type="evidence" value="ECO:0007669"/>
    <property type="project" value="UniProtKB-ARBA"/>
</dbReference>
<dbReference type="InterPro" id="IPR043140">
    <property type="entry name" value="Ribosomal_uS14_sf"/>
</dbReference>
<feature type="binding site" evidence="9">
    <location>
        <position position="43"/>
    </location>
    <ligand>
        <name>Zn(2+)</name>
        <dbReference type="ChEBI" id="CHEBI:29105"/>
    </ligand>
</feature>
<keyword evidence="1 9" id="KW-0479">Metal-binding</keyword>
<dbReference type="Pfam" id="PF00253">
    <property type="entry name" value="Ribosomal_S14"/>
    <property type="match status" value="1"/>
</dbReference>
<dbReference type="PROSITE" id="PS00527">
    <property type="entry name" value="RIBOSOMAL_S14"/>
    <property type="match status" value="1"/>
</dbReference>
<dbReference type="AlphaFoldDB" id="A0A0D2JLS6"/>
<comment type="function">
    <text evidence="9">Binds 16S rRNA, required for the assembly of 30S particles and may also be responsible for determining the conformation of the 16S rRNA at the A site.</text>
</comment>
<evidence type="ECO:0000256" key="5">
    <source>
        <dbReference type="ARBA" id="ARBA00022980"/>
    </source>
</evidence>
<feature type="binding site" evidence="9">
    <location>
        <position position="40"/>
    </location>
    <ligand>
        <name>Zn(2+)</name>
        <dbReference type="ChEBI" id="CHEBI:29105"/>
    </ligand>
</feature>
<evidence type="ECO:0000256" key="8">
    <source>
        <dbReference type="ARBA" id="ARBA00060857"/>
    </source>
</evidence>
<gene>
    <name evidence="9" type="primary">rpsZ</name>
    <name evidence="9" type="synonym">rpsN</name>
    <name evidence="10" type="ORF">J120_03260</name>
</gene>
<dbReference type="EMBL" id="ARQD01000002">
    <property type="protein sequence ID" value="KIX85298.1"/>
    <property type="molecule type" value="Genomic_DNA"/>
</dbReference>
<dbReference type="GO" id="GO:0015935">
    <property type="term" value="C:small ribosomal subunit"/>
    <property type="evidence" value="ECO:0007669"/>
    <property type="project" value="TreeGrafter"/>
</dbReference>
<dbReference type="PANTHER" id="PTHR19836">
    <property type="entry name" value="30S RIBOSOMAL PROTEIN S14"/>
    <property type="match status" value="1"/>
</dbReference>
<comment type="cofactor">
    <cofactor evidence="9">
        <name>Zn(2+)</name>
        <dbReference type="ChEBI" id="CHEBI:29105"/>
    </cofactor>
    <text evidence="9">Binds 1 zinc ion per subunit.</text>
</comment>
<comment type="subunit">
    <text evidence="9">Part of the 30S ribosomal subunit. Contacts proteins S3 and S10.</text>
</comment>
<dbReference type="NCBIfam" id="NF005974">
    <property type="entry name" value="PRK08061.1"/>
    <property type="match status" value="1"/>
</dbReference>
<feature type="binding site" evidence="9">
    <location>
        <position position="24"/>
    </location>
    <ligand>
        <name>Zn(2+)</name>
        <dbReference type="ChEBI" id="CHEBI:29105"/>
    </ligand>
</feature>
<dbReference type="PANTHER" id="PTHR19836:SF19">
    <property type="entry name" value="SMALL RIBOSOMAL SUBUNIT PROTEIN US14M"/>
    <property type="match status" value="1"/>
</dbReference>
<evidence type="ECO:0000256" key="9">
    <source>
        <dbReference type="HAMAP-Rule" id="MF_01364"/>
    </source>
</evidence>
<dbReference type="GO" id="GO:0008270">
    <property type="term" value="F:zinc ion binding"/>
    <property type="evidence" value="ECO:0007669"/>
    <property type="project" value="UniProtKB-UniRule"/>
</dbReference>
<dbReference type="InterPro" id="IPR001209">
    <property type="entry name" value="Ribosomal_uS14"/>
</dbReference>
<keyword evidence="6 9" id="KW-0687">Ribonucleoprotein</keyword>
<evidence type="ECO:0000256" key="1">
    <source>
        <dbReference type="ARBA" id="ARBA00022723"/>
    </source>
</evidence>
<name>A0A0D2JLS6_9BACT</name>
<organism evidence="10 11">
    <name type="scientific">candidate division TM6 bacterium JCVI TM6SC1</name>
    <dbReference type="NCBI Taxonomy" id="1306947"/>
    <lineage>
        <taxon>Bacteria</taxon>
        <taxon>Candidatus Babelota</taxon>
        <taxon>Vermiphilus</taxon>
    </lineage>
</organism>
<reference evidence="10 11" key="1">
    <citation type="journal article" date="2013" name="Proc. Natl. Acad. Sci. U.S.A.">
        <title>Candidate phylum TM6 genome recovered from a hospital sink biofilm provides genomic insights into this uncultivated phylum.</title>
        <authorList>
            <person name="McLean J.S."/>
            <person name="Lombardo M.J."/>
            <person name="Badger J.H."/>
            <person name="Edlund A."/>
            <person name="Novotny M."/>
            <person name="Yee-Greenbaum J."/>
            <person name="Vyahhi N."/>
            <person name="Hall A.P."/>
            <person name="Yang Y."/>
            <person name="Dupont C.L."/>
            <person name="Ziegler M.G."/>
            <person name="Chitsaz H."/>
            <person name="Allen A.E."/>
            <person name="Yooseph S."/>
            <person name="Tesler G."/>
            <person name="Pevzner P.A."/>
            <person name="Friedman R.M."/>
            <person name="Nealson K.H."/>
            <person name="Venter J.C."/>
            <person name="Lasken R.S."/>
        </authorList>
    </citation>
    <scope>NUCLEOTIDE SEQUENCE [LARGE SCALE GENOMIC DNA]</scope>
    <source>
        <strain evidence="10 11">TM6SC1</strain>
    </source>
</reference>
<keyword evidence="11" id="KW-1185">Reference proteome</keyword>
<keyword evidence="2 9" id="KW-0699">rRNA-binding</keyword>
<keyword evidence="3 9" id="KW-0862">Zinc</keyword>
<dbReference type="GO" id="GO:0006412">
    <property type="term" value="P:translation"/>
    <property type="evidence" value="ECO:0007669"/>
    <property type="project" value="UniProtKB-UniRule"/>
</dbReference>
<dbReference type="SUPFAM" id="SSF57716">
    <property type="entry name" value="Glucocorticoid receptor-like (DNA-binding domain)"/>
    <property type="match status" value="1"/>
</dbReference>
<evidence type="ECO:0000256" key="4">
    <source>
        <dbReference type="ARBA" id="ARBA00022884"/>
    </source>
</evidence>
<dbReference type="STRING" id="1306947.J120_03260"/>
<keyword evidence="4 9" id="KW-0694">RNA-binding</keyword>
<dbReference type="HAMAP" id="MF_01364_B">
    <property type="entry name" value="Ribosomal_uS14_2_B"/>
    <property type="match status" value="1"/>
</dbReference>
<protein>
    <recommendedName>
        <fullName evidence="7 9">Small ribosomal subunit protein uS14</fullName>
    </recommendedName>
</protein>
<evidence type="ECO:0000256" key="6">
    <source>
        <dbReference type="ARBA" id="ARBA00023274"/>
    </source>
</evidence>
<feature type="binding site" evidence="9">
    <location>
        <position position="27"/>
    </location>
    <ligand>
        <name>Zn(2+)</name>
        <dbReference type="ChEBI" id="CHEBI:29105"/>
    </ligand>
</feature>
<dbReference type="FunFam" id="4.10.830.10:FF:000001">
    <property type="entry name" value="30S ribosomal protein S14 type Z"/>
    <property type="match status" value="1"/>
</dbReference>
<evidence type="ECO:0000256" key="2">
    <source>
        <dbReference type="ARBA" id="ARBA00022730"/>
    </source>
</evidence>
<proteinExistence type="inferred from homology"/>
<dbReference type="Gene3D" id="4.10.830.10">
    <property type="entry name" value="30s Ribosomal Protein S14, Chain N"/>
    <property type="match status" value="1"/>
</dbReference>
<keyword evidence="5 9" id="KW-0689">Ribosomal protein</keyword>
<dbReference type="InterPro" id="IPR023053">
    <property type="entry name" value="Ribosomal_uS14_bact"/>
</dbReference>
<dbReference type="Proteomes" id="UP000032214">
    <property type="component" value="Unassembled WGS sequence"/>
</dbReference>
<dbReference type="InterPro" id="IPR018271">
    <property type="entry name" value="Ribosomal_uS14_CS"/>
</dbReference>
<dbReference type="eggNOG" id="COG0199">
    <property type="taxonomic scope" value="Bacteria"/>
</dbReference>
<evidence type="ECO:0000313" key="11">
    <source>
        <dbReference type="Proteomes" id="UP000032214"/>
    </source>
</evidence>
<sequence length="61" mass="7105">MARKASIEKSKKTPKFAVRVHNRCKLCGRPRGYMRLFMMCRLCFRKHAHEGALPGVKKASW</sequence>
<dbReference type="GO" id="GO:0019843">
    <property type="term" value="F:rRNA binding"/>
    <property type="evidence" value="ECO:0007669"/>
    <property type="project" value="UniProtKB-UniRule"/>
</dbReference>
<evidence type="ECO:0000256" key="7">
    <source>
        <dbReference type="ARBA" id="ARBA00035167"/>
    </source>
</evidence>
<evidence type="ECO:0000313" key="10">
    <source>
        <dbReference type="EMBL" id="KIX85298.1"/>
    </source>
</evidence>
<comment type="caution">
    <text evidence="10">The sequence shown here is derived from an EMBL/GenBank/DDBJ whole genome shotgun (WGS) entry which is preliminary data.</text>
</comment>
<accession>A0A0D2JLS6</accession>
<dbReference type="GO" id="GO:0003735">
    <property type="term" value="F:structural constituent of ribosome"/>
    <property type="evidence" value="ECO:0007669"/>
    <property type="project" value="InterPro"/>
</dbReference>
<evidence type="ECO:0000256" key="3">
    <source>
        <dbReference type="ARBA" id="ARBA00022833"/>
    </source>
</evidence>
<comment type="similarity">
    <text evidence="8 9">Belongs to the universal ribosomal protein uS14 family. Zinc-binding uS14 subfamily.</text>
</comment>